<reference evidence="2 3" key="1">
    <citation type="submission" date="2024-09" db="EMBL/GenBank/DDBJ databases">
        <title>Chromosome-scale assembly of Riccia sorocarpa.</title>
        <authorList>
            <person name="Paukszto L."/>
        </authorList>
    </citation>
    <scope>NUCLEOTIDE SEQUENCE [LARGE SCALE GENOMIC DNA]</scope>
    <source>
        <strain evidence="2">LP-2024</strain>
        <tissue evidence="2">Aerial parts of the thallus</tissue>
    </source>
</reference>
<feature type="region of interest" description="Disordered" evidence="1">
    <location>
        <begin position="378"/>
        <end position="453"/>
    </location>
</feature>
<keyword evidence="3" id="KW-1185">Reference proteome</keyword>
<feature type="compositionally biased region" description="Basic and acidic residues" evidence="1">
    <location>
        <begin position="319"/>
        <end position="333"/>
    </location>
</feature>
<feature type="region of interest" description="Disordered" evidence="1">
    <location>
        <begin position="319"/>
        <end position="344"/>
    </location>
</feature>
<feature type="compositionally biased region" description="Polar residues" evidence="1">
    <location>
        <begin position="387"/>
        <end position="396"/>
    </location>
</feature>
<evidence type="ECO:0000313" key="3">
    <source>
        <dbReference type="Proteomes" id="UP001633002"/>
    </source>
</evidence>
<gene>
    <name evidence="2" type="ORF">R1sor_016613</name>
</gene>
<evidence type="ECO:0000313" key="2">
    <source>
        <dbReference type="EMBL" id="KAL3690304.1"/>
    </source>
</evidence>
<dbReference type="Proteomes" id="UP001633002">
    <property type="component" value="Unassembled WGS sequence"/>
</dbReference>
<name>A0ABD3HLR8_9MARC</name>
<comment type="caution">
    <text evidence="2">The sequence shown here is derived from an EMBL/GenBank/DDBJ whole genome shotgun (WGS) entry which is preliminary data.</text>
</comment>
<accession>A0ABD3HLR8</accession>
<feature type="region of interest" description="Disordered" evidence="1">
    <location>
        <begin position="190"/>
        <end position="230"/>
    </location>
</feature>
<protein>
    <submittedName>
        <fullName evidence="2">Uncharacterized protein</fullName>
    </submittedName>
</protein>
<feature type="compositionally biased region" description="Polar residues" evidence="1">
    <location>
        <begin position="217"/>
        <end position="230"/>
    </location>
</feature>
<organism evidence="2 3">
    <name type="scientific">Riccia sorocarpa</name>
    <dbReference type="NCBI Taxonomy" id="122646"/>
    <lineage>
        <taxon>Eukaryota</taxon>
        <taxon>Viridiplantae</taxon>
        <taxon>Streptophyta</taxon>
        <taxon>Embryophyta</taxon>
        <taxon>Marchantiophyta</taxon>
        <taxon>Marchantiopsida</taxon>
        <taxon>Marchantiidae</taxon>
        <taxon>Marchantiales</taxon>
        <taxon>Ricciaceae</taxon>
        <taxon>Riccia</taxon>
    </lineage>
</organism>
<evidence type="ECO:0000256" key="1">
    <source>
        <dbReference type="SAM" id="MobiDB-lite"/>
    </source>
</evidence>
<sequence>MEVDSINVVVGSGQGGEADLRGKSAQNSGLISGQFRGAWNGGVGSAKGVSSNQSVSTKRLAWKRPMASGSRIDPVMAGAGSPQPEVRTEILTTTGQKEPEVDWALGVTWTMIAEELPALPTFETCPDTEGKPREIDLNVTRAAEKLGRHWARNRPTRKPPDRAHEVVDENVEGAVNGEPGLEAGEMRLNSERRSVSAADGFEQVKSRSGGRRRMNEPETSSGVSRSNKFGTLMTTEAEKDGEDDTGIPTMGVVEENLSVGKAVVSDSALVDIVHTEGGKENERMRNPIFQGIEEWRTIVDSTTENKSTEEVAITEKDENEEMTKAKTDAERLEGSSNQETKGETEVKNPYGVWLSVLDERSGVSKLGRAVSFSSLEGSAPKKKSCKLSRNTGSSGQAPKIAPVKRRTLGALDPNGCRKAEGSYSPITEKGDRDRKTQRTGYLGPALSQVACHN</sequence>
<dbReference type="AlphaFoldDB" id="A0ABD3HLR8"/>
<dbReference type="EMBL" id="JBJQOH010000004">
    <property type="protein sequence ID" value="KAL3690304.1"/>
    <property type="molecule type" value="Genomic_DNA"/>
</dbReference>
<proteinExistence type="predicted"/>